<name>A0AAW0V876_SCYPA</name>
<dbReference type="Proteomes" id="UP001487740">
    <property type="component" value="Unassembled WGS sequence"/>
</dbReference>
<feature type="transmembrane region" description="Helical" evidence="1">
    <location>
        <begin position="106"/>
        <end position="130"/>
    </location>
</feature>
<dbReference type="EMBL" id="JARAKH010000001">
    <property type="protein sequence ID" value="KAK8407581.1"/>
    <property type="molecule type" value="Genomic_DNA"/>
</dbReference>
<feature type="transmembrane region" description="Helical" evidence="1">
    <location>
        <begin position="16"/>
        <end position="41"/>
    </location>
</feature>
<reference evidence="2 3" key="1">
    <citation type="submission" date="2023-03" db="EMBL/GenBank/DDBJ databases">
        <title>High-quality genome of Scylla paramamosain provides insights in environmental adaptation.</title>
        <authorList>
            <person name="Zhang L."/>
        </authorList>
    </citation>
    <scope>NUCLEOTIDE SEQUENCE [LARGE SCALE GENOMIC DNA]</scope>
    <source>
        <strain evidence="2">LZ_2023a</strain>
        <tissue evidence="2">Muscle</tissue>
    </source>
</reference>
<evidence type="ECO:0000313" key="2">
    <source>
        <dbReference type="EMBL" id="KAK8407580.1"/>
    </source>
</evidence>
<accession>A0AAW0V876</accession>
<keyword evidence="1" id="KW-0472">Membrane</keyword>
<dbReference type="AlphaFoldDB" id="A0AAW0V876"/>
<evidence type="ECO:0000313" key="3">
    <source>
        <dbReference type="Proteomes" id="UP001487740"/>
    </source>
</evidence>
<evidence type="ECO:0000256" key="1">
    <source>
        <dbReference type="SAM" id="Phobius"/>
    </source>
</evidence>
<dbReference type="PANTHER" id="PTHR36694:SF11">
    <property type="entry name" value="LP21121P-RELATED"/>
    <property type="match status" value="1"/>
</dbReference>
<sequence>MWEPVALCCFTRRTGCLVLGSLEVIGAILGFIMAVFLFALVENNMMDMVCSHTTGMVNKKFGEQLSTVVYGFLIGLMISSVIQCVCSSMMIHGVRKNNHCLMGPFLIKNLICIILHITLCGTVVAFLSVLNLVLMIVYAYFHGAVIFMWTYFLLTVRAYYHELKRGKPDDYHQLTENCQTENGQPSKL</sequence>
<keyword evidence="3" id="KW-1185">Reference proteome</keyword>
<keyword evidence="1" id="KW-1133">Transmembrane helix</keyword>
<dbReference type="EMBL" id="JARAKH010000001">
    <property type="protein sequence ID" value="KAK8407580.1"/>
    <property type="molecule type" value="Genomic_DNA"/>
</dbReference>
<dbReference type="PANTHER" id="PTHR36694">
    <property type="entry name" value="PASIFLORA 1, ISOFORM A-RELATED"/>
    <property type="match status" value="1"/>
</dbReference>
<keyword evidence="1" id="KW-0812">Transmembrane</keyword>
<feature type="transmembrane region" description="Helical" evidence="1">
    <location>
        <begin position="68"/>
        <end position="94"/>
    </location>
</feature>
<feature type="transmembrane region" description="Helical" evidence="1">
    <location>
        <begin position="136"/>
        <end position="160"/>
    </location>
</feature>
<proteinExistence type="predicted"/>
<gene>
    <name evidence="2" type="ORF">O3P69_002265</name>
</gene>
<comment type="caution">
    <text evidence="2">The sequence shown here is derived from an EMBL/GenBank/DDBJ whole genome shotgun (WGS) entry which is preliminary data.</text>
</comment>
<organism evidence="2 3">
    <name type="scientific">Scylla paramamosain</name>
    <name type="common">Mud crab</name>
    <dbReference type="NCBI Taxonomy" id="85552"/>
    <lineage>
        <taxon>Eukaryota</taxon>
        <taxon>Metazoa</taxon>
        <taxon>Ecdysozoa</taxon>
        <taxon>Arthropoda</taxon>
        <taxon>Crustacea</taxon>
        <taxon>Multicrustacea</taxon>
        <taxon>Malacostraca</taxon>
        <taxon>Eumalacostraca</taxon>
        <taxon>Eucarida</taxon>
        <taxon>Decapoda</taxon>
        <taxon>Pleocyemata</taxon>
        <taxon>Brachyura</taxon>
        <taxon>Eubrachyura</taxon>
        <taxon>Portunoidea</taxon>
        <taxon>Portunidae</taxon>
        <taxon>Portuninae</taxon>
        <taxon>Scylla</taxon>
    </lineage>
</organism>
<protein>
    <submittedName>
        <fullName evidence="2">Uncharacterized protein</fullName>
    </submittedName>
</protein>